<feature type="transmembrane region" description="Helical" evidence="6">
    <location>
        <begin position="6"/>
        <end position="24"/>
    </location>
</feature>
<gene>
    <name evidence="8" type="ORF">MNBD_NITROSPINAE02-1690</name>
</gene>
<comment type="similarity">
    <text evidence="2">Belongs to the complex I subunit 4 family.</text>
</comment>
<feature type="transmembrane region" description="Helical" evidence="6">
    <location>
        <begin position="375"/>
        <end position="397"/>
    </location>
</feature>
<feature type="transmembrane region" description="Helical" evidence="6">
    <location>
        <begin position="337"/>
        <end position="355"/>
    </location>
</feature>
<evidence type="ECO:0000256" key="1">
    <source>
        <dbReference type="ARBA" id="ARBA00004141"/>
    </source>
</evidence>
<comment type="subcellular location">
    <subcellularLocation>
        <location evidence="1">Membrane</location>
        <topology evidence="1">Multi-pass membrane protein</topology>
    </subcellularLocation>
</comment>
<dbReference type="PRINTS" id="PR01437">
    <property type="entry name" value="NUOXDRDTASE4"/>
</dbReference>
<dbReference type="GO" id="GO:0008137">
    <property type="term" value="F:NADH dehydrogenase (ubiquinone) activity"/>
    <property type="evidence" value="ECO:0007669"/>
    <property type="project" value="InterPro"/>
</dbReference>
<evidence type="ECO:0000313" key="8">
    <source>
        <dbReference type="EMBL" id="VAX26165.1"/>
    </source>
</evidence>
<protein>
    <submittedName>
        <fullName evidence="8">NADH-ubiquinone oxidoreductase chain M</fullName>
        <ecNumber evidence="8">1.6.5.3</ecNumber>
    </submittedName>
</protein>
<evidence type="ECO:0000256" key="6">
    <source>
        <dbReference type="SAM" id="Phobius"/>
    </source>
</evidence>
<dbReference type="PANTHER" id="PTHR43507:SF1">
    <property type="entry name" value="NADH-UBIQUINONE OXIDOREDUCTASE CHAIN 4"/>
    <property type="match status" value="1"/>
</dbReference>
<dbReference type="EMBL" id="UOGE01000117">
    <property type="protein sequence ID" value="VAX26165.1"/>
    <property type="molecule type" value="Genomic_DNA"/>
</dbReference>
<dbReference type="AlphaFoldDB" id="A0A3B1D3B6"/>
<feature type="transmembrane region" description="Helical" evidence="6">
    <location>
        <begin position="83"/>
        <end position="106"/>
    </location>
</feature>
<feature type="transmembrane region" description="Helical" evidence="6">
    <location>
        <begin position="200"/>
        <end position="225"/>
    </location>
</feature>
<keyword evidence="5 6" id="KW-0472">Membrane</keyword>
<dbReference type="GO" id="GO:0016020">
    <property type="term" value="C:membrane"/>
    <property type="evidence" value="ECO:0007669"/>
    <property type="project" value="UniProtKB-SubCell"/>
</dbReference>
<feature type="transmembrane region" description="Helical" evidence="6">
    <location>
        <begin position="137"/>
        <end position="154"/>
    </location>
</feature>
<accession>A0A3B1D3B6</accession>
<reference evidence="8" key="1">
    <citation type="submission" date="2018-06" db="EMBL/GenBank/DDBJ databases">
        <authorList>
            <person name="Zhirakovskaya E."/>
        </authorList>
    </citation>
    <scope>NUCLEOTIDE SEQUENCE</scope>
</reference>
<evidence type="ECO:0000256" key="2">
    <source>
        <dbReference type="ARBA" id="ARBA00009025"/>
    </source>
</evidence>
<dbReference type="InterPro" id="IPR003918">
    <property type="entry name" value="NADH_UbQ_OxRdtase"/>
</dbReference>
<feature type="transmembrane region" description="Helical" evidence="6">
    <location>
        <begin position="31"/>
        <end position="52"/>
    </location>
</feature>
<feature type="transmembrane region" description="Helical" evidence="6">
    <location>
        <begin position="278"/>
        <end position="299"/>
    </location>
</feature>
<dbReference type="NCBIfam" id="NF004499">
    <property type="entry name" value="PRK05846.1-3"/>
    <property type="match status" value="1"/>
</dbReference>
<name>A0A3B1D3B6_9ZZZZ</name>
<feature type="transmembrane region" description="Helical" evidence="6">
    <location>
        <begin position="306"/>
        <end position="325"/>
    </location>
</feature>
<dbReference type="GO" id="GO:0003954">
    <property type="term" value="F:NADH dehydrogenase activity"/>
    <property type="evidence" value="ECO:0007669"/>
    <property type="project" value="TreeGrafter"/>
</dbReference>
<dbReference type="NCBIfam" id="NF004500">
    <property type="entry name" value="PRK05846.1-4"/>
    <property type="match status" value="1"/>
</dbReference>
<dbReference type="GO" id="GO:0048039">
    <property type="term" value="F:ubiquinone binding"/>
    <property type="evidence" value="ECO:0007669"/>
    <property type="project" value="TreeGrafter"/>
</dbReference>
<feature type="transmembrane region" description="Helical" evidence="6">
    <location>
        <begin position="246"/>
        <end position="266"/>
    </location>
</feature>
<keyword evidence="3 6" id="KW-0812">Transmembrane</keyword>
<feature type="domain" description="NADH:quinone oxidoreductase/Mrp antiporter transmembrane" evidence="7">
    <location>
        <begin position="130"/>
        <end position="418"/>
    </location>
</feature>
<feature type="transmembrane region" description="Helical" evidence="6">
    <location>
        <begin position="412"/>
        <end position="432"/>
    </location>
</feature>
<evidence type="ECO:0000259" key="7">
    <source>
        <dbReference type="Pfam" id="PF00361"/>
    </source>
</evidence>
<keyword evidence="8" id="KW-0830">Ubiquinone</keyword>
<proteinExistence type="inferred from homology"/>
<sequence length="529" mass="59490">MDSLPILSIITFLPLVGLFFILFIDKDNKDLIRGVAFTTAVLDFFFSLPLFFNFESTHEMQFVEKYDWIPEFGITFHLGVDGISMPLILLTTLTCAVCILSTWTAIDKHVKEFMACMLLLQTGMVGVFCALDFFMFYVFWEVMLIPMYFLIGIWGGERRIYAAVKFFLYTMFGSVLMLVGIIWLYFHYHEVTGQYSLDILAYHGLGIAPAAQTVLFLAFFLAFAIKVPMWPFHTWLPDAHVEAPTAGSVILAGILLKMGTYGFLRFSLPIFPIAAIEAAWWVSWLALIGIVYGALLAMVQEDVKKLVAYSSVSHLGFVVLGIFAFNVEAIEGGMMQMINHGLSTGALFLAVGVLYERRHTRLIKDYGGITARMPWFAVIFMIVTLSSIGLPGLNGFIGEFLILLGTWQANPIYAAIATSGVIWAAVYMLWMFQRVMFGKITNPKNEKLKDMNLREIIYFSPLIFFIFFIGVYPKPFLDRIEPSVVHLVDQMNSAKAKVETMEAPKGVTMKKTGSGSTVTVIVNSREKEG</sequence>
<dbReference type="PANTHER" id="PTHR43507">
    <property type="entry name" value="NADH-UBIQUINONE OXIDOREDUCTASE CHAIN 4"/>
    <property type="match status" value="1"/>
</dbReference>
<dbReference type="GO" id="GO:0042773">
    <property type="term" value="P:ATP synthesis coupled electron transport"/>
    <property type="evidence" value="ECO:0007669"/>
    <property type="project" value="InterPro"/>
</dbReference>
<dbReference type="GO" id="GO:0015990">
    <property type="term" value="P:electron transport coupled proton transport"/>
    <property type="evidence" value="ECO:0007669"/>
    <property type="project" value="TreeGrafter"/>
</dbReference>
<dbReference type="InterPro" id="IPR010227">
    <property type="entry name" value="NADH_Q_OxRdtase_chainM/4"/>
</dbReference>
<keyword evidence="8" id="KW-0560">Oxidoreductase</keyword>
<organism evidence="8">
    <name type="scientific">hydrothermal vent metagenome</name>
    <dbReference type="NCBI Taxonomy" id="652676"/>
    <lineage>
        <taxon>unclassified sequences</taxon>
        <taxon>metagenomes</taxon>
        <taxon>ecological metagenomes</taxon>
    </lineage>
</organism>
<feature type="transmembrane region" description="Helical" evidence="6">
    <location>
        <begin position="113"/>
        <end position="131"/>
    </location>
</feature>
<keyword evidence="4 6" id="KW-1133">Transmembrane helix</keyword>
<dbReference type="NCBIfam" id="TIGR01972">
    <property type="entry name" value="NDH_I_M"/>
    <property type="match status" value="1"/>
</dbReference>
<dbReference type="Pfam" id="PF00361">
    <property type="entry name" value="Proton_antipo_M"/>
    <property type="match status" value="1"/>
</dbReference>
<dbReference type="EC" id="1.6.5.3" evidence="8"/>
<evidence type="ECO:0000256" key="4">
    <source>
        <dbReference type="ARBA" id="ARBA00022989"/>
    </source>
</evidence>
<evidence type="ECO:0000256" key="5">
    <source>
        <dbReference type="ARBA" id="ARBA00023136"/>
    </source>
</evidence>
<feature type="transmembrane region" description="Helical" evidence="6">
    <location>
        <begin position="166"/>
        <end position="188"/>
    </location>
</feature>
<feature type="transmembrane region" description="Helical" evidence="6">
    <location>
        <begin position="453"/>
        <end position="472"/>
    </location>
</feature>
<evidence type="ECO:0000256" key="3">
    <source>
        <dbReference type="ARBA" id="ARBA00022692"/>
    </source>
</evidence>
<dbReference type="InterPro" id="IPR001750">
    <property type="entry name" value="ND/Mrp_TM"/>
</dbReference>